<organism evidence="1 2">
    <name type="scientific">Papaver somniferum</name>
    <name type="common">Opium poppy</name>
    <dbReference type="NCBI Taxonomy" id="3469"/>
    <lineage>
        <taxon>Eukaryota</taxon>
        <taxon>Viridiplantae</taxon>
        <taxon>Streptophyta</taxon>
        <taxon>Embryophyta</taxon>
        <taxon>Tracheophyta</taxon>
        <taxon>Spermatophyta</taxon>
        <taxon>Magnoliopsida</taxon>
        <taxon>Ranunculales</taxon>
        <taxon>Papaveraceae</taxon>
        <taxon>Papaveroideae</taxon>
        <taxon>Papaver</taxon>
    </lineage>
</organism>
<gene>
    <name evidence="1" type="ORF">C5167_044034</name>
</gene>
<evidence type="ECO:0000313" key="1">
    <source>
        <dbReference type="EMBL" id="RZC81452.1"/>
    </source>
</evidence>
<dbReference type="AlphaFoldDB" id="A0A4Y7L9U1"/>
<protein>
    <submittedName>
        <fullName evidence="1">Uncharacterized protein</fullName>
    </submittedName>
</protein>
<evidence type="ECO:0000313" key="2">
    <source>
        <dbReference type="Proteomes" id="UP000316621"/>
    </source>
</evidence>
<dbReference type="Proteomes" id="UP000316621">
    <property type="component" value="Chromosome 10"/>
</dbReference>
<name>A0A4Y7L9U1_PAPSO</name>
<sequence length="107" mass="12116">MPAATQTKKAMSSQVTCKLQKVVCSTTHDTLKILRSLEKGKTSIITVRVTRKWEELDFMSTNDITSVDMVTVDEQGKSCMPSYPKILFESLISRFGMGICTLWRNYT</sequence>
<dbReference type="EMBL" id="CM010724">
    <property type="protein sequence ID" value="RZC81452.1"/>
    <property type="molecule type" value="Genomic_DNA"/>
</dbReference>
<dbReference type="Gramene" id="RZC81452">
    <property type="protein sequence ID" value="RZC81452"/>
    <property type="gene ID" value="C5167_044034"/>
</dbReference>
<proteinExistence type="predicted"/>
<keyword evidence="2" id="KW-1185">Reference proteome</keyword>
<accession>A0A4Y7L9U1</accession>
<reference evidence="1 2" key="1">
    <citation type="journal article" date="2018" name="Science">
        <title>The opium poppy genome and morphinan production.</title>
        <authorList>
            <person name="Guo L."/>
            <person name="Winzer T."/>
            <person name="Yang X."/>
            <person name="Li Y."/>
            <person name="Ning Z."/>
            <person name="He Z."/>
            <person name="Teodor R."/>
            <person name="Lu Y."/>
            <person name="Bowser T.A."/>
            <person name="Graham I.A."/>
            <person name="Ye K."/>
        </authorList>
    </citation>
    <scope>NUCLEOTIDE SEQUENCE [LARGE SCALE GENOMIC DNA]</scope>
    <source>
        <strain evidence="2">cv. HN1</strain>
        <tissue evidence="1">Leaves</tissue>
    </source>
</reference>